<dbReference type="STRING" id="272123.Anacy_5179"/>
<keyword evidence="2" id="KW-1185">Reference proteome</keyword>
<dbReference type="OrthoDB" id="495710at2"/>
<accession>K9ZQ77</accession>
<proteinExistence type="predicted"/>
<dbReference type="Proteomes" id="UP000010474">
    <property type="component" value="Chromosome"/>
</dbReference>
<name>K9ZQ77_ANACC</name>
<evidence type="ECO:0000313" key="2">
    <source>
        <dbReference type="Proteomes" id="UP000010474"/>
    </source>
</evidence>
<evidence type="ECO:0000313" key="1">
    <source>
        <dbReference type="EMBL" id="AFZ60510.1"/>
    </source>
</evidence>
<organism evidence="1 2">
    <name type="scientific">Anabaena cylindrica (strain ATCC 27899 / PCC 7122)</name>
    <dbReference type="NCBI Taxonomy" id="272123"/>
    <lineage>
        <taxon>Bacteria</taxon>
        <taxon>Bacillati</taxon>
        <taxon>Cyanobacteriota</taxon>
        <taxon>Cyanophyceae</taxon>
        <taxon>Nostocales</taxon>
        <taxon>Nostocaceae</taxon>
        <taxon>Anabaena</taxon>
    </lineage>
</organism>
<gene>
    <name evidence="1" type="ordered locus">Anacy_5179</name>
</gene>
<dbReference type="AlphaFoldDB" id="K9ZQ77"/>
<reference evidence="2" key="1">
    <citation type="journal article" date="2013" name="Proc. Natl. Acad. Sci. U.S.A.">
        <title>Improving the coverage of the cyanobacterial phylum using diversity-driven genome sequencing.</title>
        <authorList>
            <person name="Shih P.M."/>
            <person name="Wu D."/>
            <person name="Latifi A."/>
            <person name="Axen S.D."/>
            <person name="Fewer D.P."/>
            <person name="Talla E."/>
            <person name="Calteau A."/>
            <person name="Cai F."/>
            <person name="Tandeau de Marsac N."/>
            <person name="Rippka R."/>
            <person name="Herdman M."/>
            <person name="Sivonen K."/>
            <person name="Coursin T."/>
            <person name="Laurent T."/>
            <person name="Goodwin L."/>
            <person name="Nolan M."/>
            <person name="Davenport K.W."/>
            <person name="Han C.S."/>
            <person name="Rubin E.M."/>
            <person name="Eisen J.A."/>
            <person name="Woyke T."/>
            <person name="Gugger M."/>
            <person name="Kerfeld C.A."/>
        </authorList>
    </citation>
    <scope>NUCLEOTIDE SEQUENCE [LARGE SCALE GENOMIC DNA]</scope>
    <source>
        <strain evidence="2">ATCC 27899 / PCC 7122</strain>
    </source>
</reference>
<dbReference type="PATRIC" id="fig|272123.3.peg.5625"/>
<dbReference type="KEGG" id="acy:Anacy_5179"/>
<dbReference type="eggNOG" id="COG0456">
    <property type="taxonomic scope" value="Bacteria"/>
</dbReference>
<dbReference type="HOGENOM" id="CLU_177748_0_0_3"/>
<dbReference type="RefSeq" id="WP_015217125.1">
    <property type="nucleotide sequence ID" value="NC_019771.1"/>
</dbReference>
<dbReference type="EMBL" id="CP003659">
    <property type="protein sequence ID" value="AFZ60510.1"/>
    <property type="molecule type" value="Genomic_DNA"/>
</dbReference>
<protein>
    <submittedName>
        <fullName evidence="1">Uncharacterized protein</fullName>
    </submittedName>
</protein>
<sequence>MIKPVVTQNHPWVIVRTVIITQSHTVARFANRQDAEDHLRFLRRTIPNGGFEIMFEPPEDVKENLNIELLTISQKRV</sequence>